<feature type="domain" description="Trichome birefringence-like N-terminal" evidence="9">
    <location>
        <begin position="70"/>
        <end position="121"/>
    </location>
</feature>
<proteinExistence type="inferred from homology"/>
<evidence type="ECO:0000256" key="4">
    <source>
        <dbReference type="ARBA" id="ARBA00022968"/>
    </source>
</evidence>
<keyword evidence="11" id="KW-1185">Reference proteome</keyword>
<dbReference type="InterPro" id="IPR025846">
    <property type="entry name" value="TBL_N"/>
</dbReference>
<accession>A0ABU6ST55</accession>
<gene>
    <name evidence="10" type="ORF">PIB30_084133</name>
</gene>
<comment type="similarity">
    <text evidence="2">Belongs to the PC-esterase family. TBL subfamily.</text>
</comment>
<keyword evidence="4" id="KW-0735">Signal-anchor</keyword>
<dbReference type="Pfam" id="PF13839">
    <property type="entry name" value="PC-Esterase"/>
    <property type="match status" value="1"/>
</dbReference>
<evidence type="ECO:0000256" key="1">
    <source>
        <dbReference type="ARBA" id="ARBA00004167"/>
    </source>
</evidence>
<dbReference type="EMBL" id="JASCZI010061770">
    <property type="protein sequence ID" value="MED6139465.1"/>
    <property type="molecule type" value="Genomic_DNA"/>
</dbReference>
<evidence type="ECO:0000256" key="5">
    <source>
        <dbReference type="ARBA" id="ARBA00022989"/>
    </source>
</evidence>
<evidence type="ECO:0000313" key="10">
    <source>
        <dbReference type="EMBL" id="MED6139465.1"/>
    </source>
</evidence>
<protein>
    <recommendedName>
        <fullName evidence="12">Trichome birefringence-like N-terminal domain-containing protein</fullName>
    </recommendedName>
</protein>
<dbReference type="Pfam" id="PF14416">
    <property type="entry name" value="PMR5N"/>
    <property type="match status" value="1"/>
</dbReference>
<dbReference type="PANTHER" id="PTHR32285">
    <property type="entry name" value="PROTEIN TRICHOME BIREFRINGENCE-LIKE 9-RELATED"/>
    <property type="match status" value="1"/>
</dbReference>
<organism evidence="10 11">
    <name type="scientific">Stylosanthes scabra</name>
    <dbReference type="NCBI Taxonomy" id="79078"/>
    <lineage>
        <taxon>Eukaryota</taxon>
        <taxon>Viridiplantae</taxon>
        <taxon>Streptophyta</taxon>
        <taxon>Embryophyta</taxon>
        <taxon>Tracheophyta</taxon>
        <taxon>Spermatophyta</taxon>
        <taxon>Magnoliopsida</taxon>
        <taxon>eudicotyledons</taxon>
        <taxon>Gunneridae</taxon>
        <taxon>Pentapetalae</taxon>
        <taxon>rosids</taxon>
        <taxon>fabids</taxon>
        <taxon>Fabales</taxon>
        <taxon>Fabaceae</taxon>
        <taxon>Papilionoideae</taxon>
        <taxon>50 kb inversion clade</taxon>
        <taxon>dalbergioids sensu lato</taxon>
        <taxon>Dalbergieae</taxon>
        <taxon>Pterocarpus clade</taxon>
        <taxon>Stylosanthes</taxon>
    </lineage>
</organism>
<keyword evidence="6 7" id="KW-0472">Membrane</keyword>
<keyword evidence="3 7" id="KW-0812">Transmembrane</keyword>
<feature type="transmembrane region" description="Helical" evidence="7">
    <location>
        <begin position="12"/>
        <end position="33"/>
    </location>
</feature>
<keyword evidence="5 7" id="KW-1133">Transmembrane helix</keyword>
<evidence type="ECO:0000259" key="8">
    <source>
        <dbReference type="Pfam" id="PF13839"/>
    </source>
</evidence>
<evidence type="ECO:0000256" key="6">
    <source>
        <dbReference type="ARBA" id="ARBA00023136"/>
    </source>
</evidence>
<feature type="domain" description="Trichome birefringence-like C-terminal" evidence="8">
    <location>
        <begin position="127"/>
        <end position="426"/>
    </location>
</feature>
<dbReference type="PANTHER" id="PTHR32285:SF292">
    <property type="entry name" value="PMR5_CAS1P GDSL_SGNH-LIKE ACYL-ESTERASE FAMILY PROTEIN"/>
    <property type="match status" value="1"/>
</dbReference>
<evidence type="ECO:0000256" key="7">
    <source>
        <dbReference type="SAM" id="Phobius"/>
    </source>
</evidence>
<evidence type="ECO:0000256" key="2">
    <source>
        <dbReference type="ARBA" id="ARBA00007727"/>
    </source>
</evidence>
<dbReference type="Proteomes" id="UP001341840">
    <property type="component" value="Unassembled WGS sequence"/>
</dbReference>
<dbReference type="InterPro" id="IPR026057">
    <property type="entry name" value="TBL_C"/>
</dbReference>
<evidence type="ECO:0000256" key="3">
    <source>
        <dbReference type="ARBA" id="ARBA00022692"/>
    </source>
</evidence>
<comment type="subcellular location">
    <subcellularLocation>
        <location evidence="1">Membrane</location>
        <topology evidence="1">Single-pass membrane protein</topology>
    </subcellularLocation>
</comment>
<evidence type="ECO:0000259" key="9">
    <source>
        <dbReference type="Pfam" id="PF14416"/>
    </source>
</evidence>
<evidence type="ECO:0000313" key="11">
    <source>
        <dbReference type="Proteomes" id="UP001341840"/>
    </source>
</evidence>
<evidence type="ECO:0008006" key="12">
    <source>
        <dbReference type="Google" id="ProtNLM"/>
    </source>
</evidence>
<sequence>MMGVTNPFKVSYTLFVLFPVALILFYYVPLPFITSQIKLPYSSISTPLMVSVRASSNSSDIIEDSNKNSSCDYSNGKWIHDQRGPLYNGTSKYCKMKKNQNCIANGRPNKEYLYWRWKPNGNDDCNLPRFDPRTFLQLIRNRHVAFVGDSVSRNQIESLICMLGSNNDDNSSKPKRLYHKGSRKWNIVSHNANLSFYWSPFLVRGDMRSKNNNGPHYNKIYLDHVNERWSRDLDEMDMIVISLGHWFDVPSIYYESGSISSCLKLPQLGDCNNHHVNDFYDPLRKALRVALDSIIEAKASKNEKVDVIVRTYSPSHFQGDWNKGGSCLDDKPYGGEKQVEGMDGKIRRIEMEEVEIAKEKAKEFGGLIRLEIMDVTKLALLRPDGHPGPYMNPYPFAKGVPEHVQNDCVHWCLPGPIDTWNEILLEIVKKLVQHHHQKAEQ</sequence>
<name>A0ABU6ST55_9FABA</name>
<comment type="caution">
    <text evidence="10">The sequence shown here is derived from an EMBL/GenBank/DDBJ whole genome shotgun (WGS) entry which is preliminary data.</text>
</comment>
<reference evidence="10 11" key="1">
    <citation type="journal article" date="2023" name="Plants (Basel)">
        <title>Bridging the Gap: Combining Genomics and Transcriptomics Approaches to Understand Stylosanthes scabra, an Orphan Legume from the Brazilian Caatinga.</title>
        <authorList>
            <person name="Ferreira-Neto J.R.C."/>
            <person name="da Silva M.D."/>
            <person name="Binneck E."/>
            <person name="de Melo N.F."/>
            <person name="da Silva R.H."/>
            <person name="de Melo A.L.T.M."/>
            <person name="Pandolfi V."/>
            <person name="Bustamante F.O."/>
            <person name="Brasileiro-Vidal A.C."/>
            <person name="Benko-Iseppon A.M."/>
        </authorList>
    </citation>
    <scope>NUCLEOTIDE SEQUENCE [LARGE SCALE GENOMIC DNA]</scope>
    <source>
        <tissue evidence="10">Leaves</tissue>
    </source>
</reference>
<dbReference type="InterPro" id="IPR029962">
    <property type="entry name" value="TBL"/>
</dbReference>